<gene>
    <name evidence="3" type="ORF">MM239_02195</name>
</gene>
<evidence type="ECO:0008006" key="5">
    <source>
        <dbReference type="Google" id="ProtNLM"/>
    </source>
</evidence>
<dbReference type="Proteomes" id="UP001165489">
    <property type="component" value="Unassembled WGS sequence"/>
</dbReference>
<proteinExistence type="predicted"/>
<dbReference type="EMBL" id="JAKZGP010000002">
    <property type="protein sequence ID" value="MCH7408192.1"/>
    <property type="molecule type" value="Genomic_DNA"/>
</dbReference>
<evidence type="ECO:0000256" key="2">
    <source>
        <dbReference type="SAM" id="Phobius"/>
    </source>
</evidence>
<dbReference type="RefSeq" id="WP_241346220.1">
    <property type="nucleotide sequence ID" value="NZ_JAKZGP010000002.1"/>
</dbReference>
<protein>
    <recommendedName>
        <fullName evidence="5">TPM domain-containing protein</fullName>
    </recommendedName>
</protein>
<feature type="compositionally biased region" description="Gly residues" evidence="1">
    <location>
        <begin position="199"/>
        <end position="228"/>
    </location>
</feature>
<sequence length="228" mass="25654">MDKLPLYVMIGVSLAIFSKYEIGKTNVEESFHDEKNRIEALLKYHKSLIPIFILAPFSLLTLWYDHRRIQKKQIRFIPPDLEGNWQRLNRDEMRWKTELLTSGQQKEEEVYSVKYEIWENQENGEVKTVGWKGNKAKKFSSCPSCTYETLKKQEIKTIKAATYKANGKGEKIQECLHCKHVISFGEVVIPKLVKSSTSKGGGRSSSSGGSRGSFGGGSSGGGGAGGRW</sequence>
<name>A0ABS9UVJ5_9BACT</name>
<keyword evidence="4" id="KW-1185">Reference proteome</keyword>
<feature type="region of interest" description="Disordered" evidence="1">
    <location>
        <begin position="195"/>
        <end position="228"/>
    </location>
</feature>
<comment type="caution">
    <text evidence="3">The sequence shown here is derived from an EMBL/GenBank/DDBJ whole genome shotgun (WGS) entry which is preliminary data.</text>
</comment>
<reference evidence="3" key="1">
    <citation type="submission" date="2022-03" db="EMBL/GenBank/DDBJ databases">
        <title>De novo assembled genomes of Belliella spp. (Cyclobacteriaceae) strains.</title>
        <authorList>
            <person name="Szabo A."/>
            <person name="Korponai K."/>
            <person name="Felfoldi T."/>
        </authorList>
    </citation>
    <scope>NUCLEOTIDE SEQUENCE</scope>
    <source>
        <strain evidence="3">DSM 111904</strain>
    </source>
</reference>
<keyword evidence="2" id="KW-0472">Membrane</keyword>
<accession>A0ABS9UVJ5</accession>
<keyword evidence="2" id="KW-0812">Transmembrane</keyword>
<organism evidence="3 4">
    <name type="scientific">Belliella filtrata</name>
    <dbReference type="NCBI Taxonomy" id="2923435"/>
    <lineage>
        <taxon>Bacteria</taxon>
        <taxon>Pseudomonadati</taxon>
        <taxon>Bacteroidota</taxon>
        <taxon>Cytophagia</taxon>
        <taxon>Cytophagales</taxon>
        <taxon>Cyclobacteriaceae</taxon>
        <taxon>Belliella</taxon>
    </lineage>
</organism>
<evidence type="ECO:0000313" key="3">
    <source>
        <dbReference type="EMBL" id="MCH7408192.1"/>
    </source>
</evidence>
<feature type="transmembrane region" description="Helical" evidence="2">
    <location>
        <begin position="47"/>
        <end position="65"/>
    </location>
</feature>
<keyword evidence="2" id="KW-1133">Transmembrane helix</keyword>
<evidence type="ECO:0000256" key="1">
    <source>
        <dbReference type="SAM" id="MobiDB-lite"/>
    </source>
</evidence>
<evidence type="ECO:0000313" key="4">
    <source>
        <dbReference type="Proteomes" id="UP001165489"/>
    </source>
</evidence>